<evidence type="ECO:0000256" key="2">
    <source>
        <dbReference type="SAM" id="MobiDB-lite"/>
    </source>
</evidence>
<dbReference type="Proteomes" id="UP001204953">
    <property type="component" value="Unassembled WGS sequence"/>
</dbReference>
<accession>A0AAE3GUX0</accession>
<feature type="non-terminal residue" evidence="4">
    <location>
        <position position="826"/>
    </location>
</feature>
<dbReference type="InterPro" id="IPR003790">
    <property type="entry name" value="GHL10"/>
</dbReference>
<dbReference type="EMBL" id="JAMZMM010000211">
    <property type="protein sequence ID" value="MCP2730527.1"/>
    <property type="molecule type" value="Genomic_DNA"/>
</dbReference>
<keyword evidence="1" id="KW-0732">Signal</keyword>
<gene>
    <name evidence="4" type="ORF">NJ959_19040</name>
</gene>
<dbReference type="InterPro" id="IPR052177">
    <property type="entry name" value="Divisome_Glycosyl_Hydrolase"/>
</dbReference>
<dbReference type="PANTHER" id="PTHR43405:SF1">
    <property type="entry name" value="GLYCOSYL HYDROLASE DIGH"/>
    <property type="match status" value="1"/>
</dbReference>
<dbReference type="Pfam" id="PF14903">
    <property type="entry name" value="WG_beta_rep"/>
    <property type="match status" value="3"/>
</dbReference>
<evidence type="ECO:0000313" key="4">
    <source>
        <dbReference type="EMBL" id="MCP2730527.1"/>
    </source>
</evidence>
<feature type="domain" description="SLH" evidence="3">
    <location>
        <begin position="2"/>
        <end position="65"/>
    </location>
</feature>
<dbReference type="InterPro" id="IPR017853">
    <property type="entry name" value="GH"/>
</dbReference>
<dbReference type="RefSeq" id="WP_254013284.1">
    <property type="nucleotide sequence ID" value="NZ_JAMZMM010000211.1"/>
</dbReference>
<dbReference type="Pfam" id="PF00395">
    <property type="entry name" value="SLH"/>
    <property type="match status" value="3"/>
</dbReference>
<dbReference type="SUPFAM" id="SSF51445">
    <property type="entry name" value="(Trans)glycosidases"/>
    <property type="match status" value="1"/>
</dbReference>
<evidence type="ECO:0000256" key="1">
    <source>
        <dbReference type="ARBA" id="ARBA00022729"/>
    </source>
</evidence>
<reference evidence="4" key="1">
    <citation type="submission" date="2022-06" db="EMBL/GenBank/DDBJ databases">
        <title>New cyanobacteria of genus Symplocastrum in benthos of Lake Baikal.</title>
        <authorList>
            <person name="Sorokovikova E."/>
            <person name="Tikhonova I."/>
            <person name="Krasnopeev A."/>
            <person name="Evseev P."/>
            <person name="Gladkikh A."/>
            <person name="Belykh O."/>
        </authorList>
    </citation>
    <scope>NUCLEOTIDE SEQUENCE</scope>
    <source>
        <strain evidence="4">BBK-W-15</strain>
    </source>
</reference>
<dbReference type="InterPro" id="IPR032774">
    <property type="entry name" value="WG_beta_rep"/>
</dbReference>
<evidence type="ECO:0000313" key="5">
    <source>
        <dbReference type="Proteomes" id="UP001204953"/>
    </source>
</evidence>
<dbReference type="PROSITE" id="PS51272">
    <property type="entry name" value="SLH"/>
    <property type="match status" value="3"/>
</dbReference>
<feature type="domain" description="SLH" evidence="3">
    <location>
        <begin position="129"/>
        <end position="193"/>
    </location>
</feature>
<dbReference type="Pfam" id="PF02638">
    <property type="entry name" value="GHL10"/>
    <property type="match status" value="1"/>
</dbReference>
<name>A0AAE3GUX0_9CYAN</name>
<dbReference type="PANTHER" id="PTHR43405">
    <property type="entry name" value="GLYCOSYL HYDROLASE DIGH"/>
    <property type="match status" value="1"/>
</dbReference>
<dbReference type="SUPFAM" id="SSF69360">
    <property type="entry name" value="Cell wall binding repeat"/>
    <property type="match status" value="1"/>
</dbReference>
<dbReference type="AlphaFoldDB" id="A0AAE3GUX0"/>
<feature type="region of interest" description="Disordered" evidence="2">
    <location>
        <begin position="780"/>
        <end position="826"/>
    </location>
</feature>
<sequence length="826" mass="92167">MSNLGILPDIENHWAKDSIRQLFNRKIVGGYPDNTFKPNNPVTRAEFAVLLNKAFPNAAPIKSPVTFKDVPANHWANLAIKFVTRAGFFSGYPDGTFKLNQPIPRVQSLVALVSGLQYDLNATPTEILPQYFDDVAAIPKYAVKAIATATAKYLVINYPNIRQLNPNENATRGEIAALLCRALNLPGVPLDYIVALNLFVVAPQFEEADSFAEETARVKIGDKWGYIDKTGKIIVPPQHDEANPFSEGIALVRSYQTGSEKSGIELNTSTPNISEIRGVWLTTTNSQVFNSKQKIIEAMNFLAQSGFNVIFPVVWNNGATFYPSRIMRENFGLEIDSRFVGRDPLGEIVTEAKRVGLAVIPWFEYGFSSSFNQNGGRLITKKPDWAGRDITGNLLKKNNFDWMNAFDPEVQTFLLSLMLEVIQNYDIAGIQGDDRFPALPSEGGYDAKTVARYFQQFNQNPPTNPKDSQWLQWRADLLNDFLTNFYQEIIKINPNLVISLAPSPYPWGLQEYLQDSQSWSDRGLLDLIHPQLYRRDFAGYKQLVDRLVNEQFTPQQLPSVIPGILIKVSSYRITPELLLQSIQYNRDRGINGEVLFFYEGLREDNDALGKVLRSNAYAKSVPFNPSAIKSRGFTHRRVGGKYNYIDLSGKSISQPQFDWADSFKEERARVKMGYKWGYIDKTGRLISRLQFDEAEFFSEGLALVRIASKYGYLDKTGKLVIPPQFEAANSFSEGLATVKVGGKWGYVDPTGILVIPAQFNEADSFSQGLARVAISYPINPGTTNSPTNSGTTNSPTNPGTTNSPTNPITTNSPTNPITTNSPTNPV</sequence>
<protein>
    <submittedName>
        <fullName evidence="4">WG repeat-containing protein</fullName>
    </submittedName>
</protein>
<proteinExistence type="predicted"/>
<dbReference type="InterPro" id="IPR001119">
    <property type="entry name" value="SLH_dom"/>
</dbReference>
<comment type="caution">
    <text evidence="4">The sequence shown here is derived from an EMBL/GenBank/DDBJ whole genome shotgun (WGS) entry which is preliminary data.</text>
</comment>
<evidence type="ECO:0000259" key="3">
    <source>
        <dbReference type="PROSITE" id="PS51272"/>
    </source>
</evidence>
<feature type="domain" description="SLH" evidence="3">
    <location>
        <begin position="66"/>
        <end position="126"/>
    </location>
</feature>
<organism evidence="4 5">
    <name type="scientific">Limnofasciculus baicalensis BBK-W-15</name>
    <dbReference type="NCBI Taxonomy" id="2699891"/>
    <lineage>
        <taxon>Bacteria</taxon>
        <taxon>Bacillati</taxon>
        <taxon>Cyanobacteriota</taxon>
        <taxon>Cyanophyceae</taxon>
        <taxon>Coleofasciculales</taxon>
        <taxon>Coleofasciculaceae</taxon>
        <taxon>Limnofasciculus</taxon>
        <taxon>Limnofasciculus baicalensis</taxon>
    </lineage>
</organism>
<keyword evidence="5" id="KW-1185">Reference proteome</keyword>
<dbReference type="Gene3D" id="3.20.20.80">
    <property type="entry name" value="Glycosidases"/>
    <property type="match status" value="1"/>
</dbReference>